<protein>
    <recommendedName>
        <fullName evidence="3">Transposase</fullName>
    </recommendedName>
</protein>
<evidence type="ECO:0000313" key="1">
    <source>
        <dbReference type="EMBL" id="MVX57323.1"/>
    </source>
</evidence>
<evidence type="ECO:0008006" key="3">
    <source>
        <dbReference type="Google" id="ProtNLM"/>
    </source>
</evidence>
<keyword evidence="2" id="KW-1185">Reference proteome</keyword>
<accession>A0A6L6YKM2</accession>
<sequence length="62" mass="7025">MESEKGLEELSEVDARSVARGRAEERLEIVTKLIRLGQMSLERISEVSGLPIEELLKIKETE</sequence>
<name>A0A6L6YKM2_9BURK</name>
<dbReference type="EMBL" id="WSRP01000027">
    <property type="protein sequence ID" value="MVX57323.1"/>
    <property type="molecule type" value="Genomic_DNA"/>
</dbReference>
<proteinExistence type="predicted"/>
<dbReference type="RefSeq" id="WP_160335748.1">
    <property type="nucleotide sequence ID" value="NZ_CALPCR010000007.1"/>
</dbReference>
<dbReference type="Proteomes" id="UP000472580">
    <property type="component" value="Unassembled WGS sequence"/>
</dbReference>
<gene>
    <name evidence="1" type="ORF">E5987_08930</name>
</gene>
<organism evidence="1 2">
    <name type="scientific">Parasutterella muris</name>
    <dbReference type="NCBI Taxonomy" id="2565572"/>
    <lineage>
        <taxon>Bacteria</taxon>
        <taxon>Pseudomonadati</taxon>
        <taxon>Pseudomonadota</taxon>
        <taxon>Betaproteobacteria</taxon>
        <taxon>Burkholderiales</taxon>
        <taxon>Sutterellaceae</taxon>
        <taxon>Parasutterella</taxon>
    </lineage>
</organism>
<comment type="caution">
    <text evidence="1">The sequence shown here is derived from an EMBL/GenBank/DDBJ whole genome shotgun (WGS) entry which is preliminary data.</text>
</comment>
<dbReference type="AlphaFoldDB" id="A0A6L6YKM2"/>
<evidence type="ECO:0000313" key="2">
    <source>
        <dbReference type="Proteomes" id="UP000472580"/>
    </source>
</evidence>
<reference evidence="1 2" key="1">
    <citation type="submission" date="2019-12" db="EMBL/GenBank/DDBJ databases">
        <title>Microbes associate with the intestines of laboratory mice.</title>
        <authorList>
            <person name="Navarre W."/>
            <person name="Wong E."/>
        </authorList>
    </citation>
    <scope>NUCLEOTIDE SEQUENCE [LARGE SCALE GENOMIC DNA]</scope>
    <source>
        <strain evidence="1 2">NM82_D38</strain>
    </source>
</reference>